<evidence type="ECO:0000313" key="3">
    <source>
        <dbReference type="Proteomes" id="UP000826462"/>
    </source>
</evidence>
<organism evidence="2 3">
    <name type="scientific">Paraburkholderia edwinii</name>
    <dbReference type="NCBI Taxonomy" id="2861782"/>
    <lineage>
        <taxon>Bacteria</taxon>
        <taxon>Pseudomonadati</taxon>
        <taxon>Pseudomonadota</taxon>
        <taxon>Betaproteobacteria</taxon>
        <taxon>Burkholderiales</taxon>
        <taxon>Burkholderiaceae</taxon>
        <taxon>Paraburkholderia</taxon>
    </lineage>
</organism>
<dbReference type="RefSeq" id="WP_219797566.1">
    <property type="nucleotide sequence ID" value="NZ_CP080095.1"/>
</dbReference>
<dbReference type="Proteomes" id="UP000826462">
    <property type="component" value="Chromosome 1"/>
</dbReference>
<evidence type="ECO:0000256" key="1">
    <source>
        <dbReference type="SAM" id="MobiDB-lite"/>
    </source>
</evidence>
<name>A0ABX8UGV9_9BURK</name>
<keyword evidence="3" id="KW-1185">Reference proteome</keyword>
<proteinExistence type="predicted"/>
<protein>
    <submittedName>
        <fullName evidence="2">Uncharacterized protein</fullName>
    </submittedName>
</protein>
<feature type="region of interest" description="Disordered" evidence="1">
    <location>
        <begin position="85"/>
        <end position="108"/>
    </location>
</feature>
<reference evidence="2 3" key="1">
    <citation type="submission" date="2021-07" db="EMBL/GenBank/DDBJ databases">
        <title>Paraburkholderia edwinii protects Aspergillus sp. from phenazines by acting as a toxin sponge.</title>
        <authorList>
            <person name="Dahlstrom K.M."/>
            <person name="Newman D.K."/>
        </authorList>
    </citation>
    <scope>NUCLEOTIDE SEQUENCE [LARGE SCALE GENOMIC DNA]</scope>
    <source>
        <strain evidence="2 3">Pe01</strain>
    </source>
</reference>
<gene>
    <name evidence="2" type="ORF">KZJ38_18130</name>
</gene>
<sequence length="147" mass="15857">MPTGTQPVVNWTLQVIRDGQEIDSFDGTTAVGQTRTDKHHKVVTHNVGCKNEPAGSIDLQRTITVSPVRANSGEVVLAIDAQDTVESNTTRKTRSGCRLPPQPSQVNAKHPGLIVPAGQWVSWQIVNQDPSLSYRVRASLAPSSAQP</sequence>
<accession>A0ABX8UGV9</accession>
<dbReference type="EMBL" id="CP080095">
    <property type="protein sequence ID" value="QYD68173.1"/>
    <property type="molecule type" value="Genomic_DNA"/>
</dbReference>
<evidence type="ECO:0000313" key="2">
    <source>
        <dbReference type="EMBL" id="QYD68173.1"/>
    </source>
</evidence>